<evidence type="ECO:0000256" key="2">
    <source>
        <dbReference type="ARBA" id="ARBA00022679"/>
    </source>
</evidence>
<dbReference type="PANTHER" id="PTHR46401:SF2">
    <property type="entry name" value="GLYCOSYLTRANSFERASE WBBK-RELATED"/>
    <property type="match status" value="1"/>
</dbReference>
<dbReference type="Pfam" id="PF13439">
    <property type="entry name" value="Glyco_transf_4"/>
    <property type="match status" value="1"/>
</dbReference>
<dbReference type="InterPro" id="IPR001296">
    <property type="entry name" value="Glyco_trans_1"/>
</dbReference>
<dbReference type="EMBL" id="PDJE01000001">
    <property type="protein sequence ID" value="PFG31900.1"/>
    <property type="molecule type" value="Genomic_DNA"/>
</dbReference>
<dbReference type="GO" id="GO:0016757">
    <property type="term" value="F:glycosyltransferase activity"/>
    <property type="evidence" value="ECO:0007669"/>
    <property type="project" value="UniProtKB-KW"/>
</dbReference>
<dbReference type="Proteomes" id="UP000221369">
    <property type="component" value="Unassembled WGS sequence"/>
</dbReference>
<evidence type="ECO:0000256" key="1">
    <source>
        <dbReference type="ARBA" id="ARBA00022676"/>
    </source>
</evidence>
<keyword evidence="6" id="KW-1185">Reference proteome</keyword>
<gene>
    <name evidence="5" type="ORF">ATJ78_2883</name>
</gene>
<reference evidence="5 6" key="1">
    <citation type="submission" date="2017-10" db="EMBL/GenBank/DDBJ databases">
        <title>Sequencing the genomes of 1000 actinobacteria strains.</title>
        <authorList>
            <person name="Klenk H.-P."/>
        </authorList>
    </citation>
    <scope>NUCLEOTIDE SEQUENCE [LARGE SCALE GENOMIC DNA]</scope>
    <source>
        <strain evidence="5 6">DSM 21798</strain>
    </source>
</reference>
<name>A0A2A9E151_9MICO</name>
<evidence type="ECO:0000313" key="5">
    <source>
        <dbReference type="EMBL" id="PFG31900.1"/>
    </source>
</evidence>
<dbReference type="SUPFAM" id="SSF53756">
    <property type="entry name" value="UDP-Glycosyltransferase/glycogen phosphorylase"/>
    <property type="match status" value="1"/>
</dbReference>
<evidence type="ECO:0000313" key="6">
    <source>
        <dbReference type="Proteomes" id="UP000221369"/>
    </source>
</evidence>
<accession>A0A2A9E151</accession>
<proteinExistence type="predicted"/>
<evidence type="ECO:0000259" key="3">
    <source>
        <dbReference type="Pfam" id="PF00534"/>
    </source>
</evidence>
<sequence>MVTMRVIVEDMVPPVRGDLGSYTRDLTRALIRHAPSGCDVEGVVAAHDDELAEHVRNRLGGLARLTPTALRRRELSAAWQMGVGGSSLATGLLHSPTLLAPLVKHDRDGGSQTTVTVHDILPWTHPKSFTPTTVALQKALLKRAKKYADAVVVPTHAVADQLAELADFGDRVRVVAGAAPSTLRLPIVPEQRALELGLPPQYIVAKGSLDPRHGIIDLISAMALPTAPDIPLLIIGPETWGELTIESVADEAGVAEGRVAGLGQLSDADLALVLSRATAFVFPSVGEGFGLPLVEAFTFGTPVIHSDDPAILETAGGYGHVVEAEGQGYPERLAEAIGQVVEDDELRNRLTILSQDRGHSFSWGSAAEAIWSLHADL</sequence>
<dbReference type="CDD" id="cd03809">
    <property type="entry name" value="GT4_MtfB-like"/>
    <property type="match status" value="1"/>
</dbReference>
<keyword evidence="2 5" id="KW-0808">Transferase</keyword>
<dbReference type="Pfam" id="PF00534">
    <property type="entry name" value="Glycos_transf_1"/>
    <property type="match status" value="1"/>
</dbReference>
<feature type="domain" description="Glycosyl transferase family 1" evidence="3">
    <location>
        <begin position="199"/>
        <end position="350"/>
    </location>
</feature>
<keyword evidence="1" id="KW-0328">Glycosyltransferase</keyword>
<dbReference type="InterPro" id="IPR028098">
    <property type="entry name" value="Glyco_trans_4-like_N"/>
</dbReference>
<feature type="domain" description="Glycosyltransferase subfamily 4-like N-terminal" evidence="4">
    <location>
        <begin position="20"/>
        <end position="175"/>
    </location>
</feature>
<dbReference type="Gene3D" id="3.40.50.2000">
    <property type="entry name" value="Glycogen Phosphorylase B"/>
    <property type="match status" value="2"/>
</dbReference>
<protein>
    <submittedName>
        <fullName evidence="5">Glycosyltransferase involved in cell wall biosynthesis</fullName>
    </submittedName>
</protein>
<comment type="caution">
    <text evidence="5">The sequence shown here is derived from an EMBL/GenBank/DDBJ whole genome shotgun (WGS) entry which is preliminary data.</text>
</comment>
<dbReference type="PANTHER" id="PTHR46401">
    <property type="entry name" value="GLYCOSYLTRANSFERASE WBBK-RELATED"/>
    <property type="match status" value="1"/>
</dbReference>
<organism evidence="5 6">
    <name type="scientific">Paramicrobacterium agarici</name>
    <dbReference type="NCBI Taxonomy" id="630514"/>
    <lineage>
        <taxon>Bacteria</taxon>
        <taxon>Bacillati</taxon>
        <taxon>Actinomycetota</taxon>
        <taxon>Actinomycetes</taxon>
        <taxon>Micrococcales</taxon>
        <taxon>Microbacteriaceae</taxon>
        <taxon>Paramicrobacterium</taxon>
    </lineage>
</organism>
<dbReference type="AlphaFoldDB" id="A0A2A9E151"/>
<dbReference type="GO" id="GO:0009103">
    <property type="term" value="P:lipopolysaccharide biosynthetic process"/>
    <property type="evidence" value="ECO:0007669"/>
    <property type="project" value="TreeGrafter"/>
</dbReference>
<evidence type="ECO:0000259" key="4">
    <source>
        <dbReference type="Pfam" id="PF13439"/>
    </source>
</evidence>